<dbReference type="Proteomes" id="UP001152795">
    <property type="component" value="Unassembled WGS sequence"/>
</dbReference>
<protein>
    <submittedName>
        <fullName evidence="2">Uncharacterized protein</fullName>
    </submittedName>
</protein>
<dbReference type="AlphaFoldDB" id="A0A6S7K5L4"/>
<proteinExistence type="predicted"/>
<dbReference type="EMBL" id="CACRXK020024395">
    <property type="protein sequence ID" value="CAB4038611.1"/>
    <property type="molecule type" value="Genomic_DNA"/>
</dbReference>
<feature type="region of interest" description="Disordered" evidence="1">
    <location>
        <begin position="35"/>
        <end position="58"/>
    </location>
</feature>
<name>A0A6S7K5L4_PARCT</name>
<reference evidence="2" key="1">
    <citation type="submission" date="2020-04" db="EMBL/GenBank/DDBJ databases">
        <authorList>
            <person name="Alioto T."/>
            <person name="Alioto T."/>
            <person name="Gomez Garrido J."/>
        </authorList>
    </citation>
    <scope>NUCLEOTIDE SEQUENCE</scope>
    <source>
        <strain evidence="2">A484AB</strain>
    </source>
</reference>
<comment type="caution">
    <text evidence="2">The sequence shown here is derived from an EMBL/GenBank/DDBJ whole genome shotgun (WGS) entry which is preliminary data.</text>
</comment>
<feature type="compositionally biased region" description="Basic and acidic residues" evidence="1">
    <location>
        <begin position="35"/>
        <end position="48"/>
    </location>
</feature>
<gene>
    <name evidence="2" type="ORF">PACLA_8A034918</name>
</gene>
<accession>A0A6S7K5L4</accession>
<evidence type="ECO:0000313" key="2">
    <source>
        <dbReference type="EMBL" id="CAB4038611.1"/>
    </source>
</evidence>
<evidence type="ECO:0000313" key="3">
    <source>
        <dbReference type="Proteomes" id="UP001152795"/>
    </source>
</evidence>
<keyword evidence="3" id="KW-1185">Reference proteome</keyword>
<sequence>MTEFGNGIAARQPKMKERATRYDFETFSDSKTKIEHFESTQKARENSKAKNKNGGTLSKTLNYHENLQEFDKLRRADLGSRFKFPSEKVCPYLSVIRAESKDEKNITTCRTNRLNESECEFINTYLGRPSEIPARFCPQRKTMKNICWFGKKFRSTIEDTAEL</sequence>
<evidence type="ECO:0000256" key="1">
    <source>
        <dbReference type="SAM" id="MobiDB-lite"/>
    </source>
</evidence>
<organism evidence="2 3">
    <name type="scientific">Paramuricea clavata</name>
    <name type="common">Red gorgonian</name>
    <name type="synonym">Violescent sea-whip</name>
    <dbReference type="NCBI Taxonomy" id="317549"/>
    <lineage>
        <taxon>Eukaryota</taxon>
        <taxon>Metazoa</taxon>
        <taxon>Cnidaria</taxon>
        <taxon>Anthozoa</taxon>
        <taxon>Octocorallia</taxon>
        <taxon>Malacalcyonacea</taxon>
        <taxon>Plexauridae</taxon>
        <taxon>Paramuricea</taxon>
    </lineage>
</organism>